<dbReference type="AlphaFoldDB" id="A0A1B6JS29"/>
<dbReference type="SUPFAM" id="SSF50978">
    <property type="entry name" value="WD40 repeat-like"/>
    <property type="match status" value="1"/>
</dbReference>
<keyword evidence="8" id="KW-0966">Cell projection</keyword>
<dbReference type="PROSITE" id="PS50082">
    <property type="entry name" value="WD_REPEATS_2"/>
    <property type="match status" value="1"/>
</dbReference>
<evidence type="ECO:0000256" key="12">
    <source>
        <dbReference type="PROSITE-ProRule" id="PRU00221"/>
    </source>
</evidence>
<dbReference type="GO" id="GO:0045504">
    <property type="term" value="F:dynein heavy chain binding"/>
    <property type="evidence" value="ECO:0007669"/>
    <property type="project" value="TreeGrafter"/>
</dbReference>
<dbReference type="Pfam" id="PF00400">
    <property type="entry name" value="WD40"/>
    <property type="match status" value="2"/>
</dbReference>
<evidence type="ECO:0000256" key="11">
    <source>
        <dbReference type="ARBA" id="ARBA00041557"/>
    </source>
</evidence>
<evidence type="ECO:0000256" key="13">
    <source>
        <dbReference type="SAM" id="MobiDB-lite"/>
    </source>
</evidence>
<feature type="compositionally biased region" description="Basic residues" evidence="13">
    <location>
        <begin position="44"/>
        <end position="54"/>
    </location>
</feature>
<dbReference type="GO" id="GO:0005858">
    <property type="term" value="C:axonemal dynein complex"/>
    <property type="evidence" value="ECO:0007669"/>
    <property type="project" value="TreeGrafter"/>
</dbReference>
<evidence type="ECO:0000256" key="9">
    <source>
        <dbReference type="ARBA" id="ARBA00024190"/>
    </source>
</evidence>
<dbReference type="InterPro" id="IPR015943">
    <property type="entry name" value="WD40/YVTN_repeat-like_dom_sf"/>
</dbReference>
<dbReference type="InterPro" id="IPR036322">
    <property type="entry name" value="WD40_repeat_dom_sf"/>
</dbReference>
<evidence type="ECO:0000256" key="2">
    <source>
        <dbReference type="ARBA" id="ARBA00022490"/>
    </source>
</evidence>
<proteinExistence type="predicted"/>
<dbReference type="GO" id="GO:0003341">
    <property type="term" value="P:cilium movement"/>
    <property type="evidence" value="ECO:0007669"/>
    <property type="project" value="TreeGrafter"/>
</dbReference>
<dbReference type="InterPro" id="IPR001680">
    <property type="entry name" value="WD40_rpt"/>
</dbReference>
<evidence type="ECO:0000256" key="10">
    <source>
        <dbReference type="ARBA" id="ARBA00040002"/>
    </source>
</evidence>
<keyword evidence="4" id="KW-0677">Repeat</keyword>
<sequence length="779" mass="88858">MPNSKPKLSKSTPVLGATTNKSGNEKKSQVEIAGDKRLSGDYKAKRRKSSNAKHRLRIVENVEKGNKKQRYPYLIYEEEVNHTPKSLQDPEYPAMEDHILSGPAASKRRKTTREYSSIESPSISSLASRCSVGVASRQSIVSVNKFQSLDSLPSVMNFSSLVDYDHEYDFRFSDVPSMFRLREDPPEKKAKIVNEFVISLSETGTMFQLTIPSCAVKLESDCGMETVRMNDQYESKLNAHRAVSHSATQTSPVCLKHLDLFVPRVRRNNASAFASVWDIYDSYKFDGRISVMSTFSREEGEVDYIVEARQDDTYKRRFEYLNQTFDCDFLNSLMIMERMVGKNAFGEKQCDFQGLLVEDPLSLDAKCNYSLVHLWTFRLRPPVKNTRVTSLCWSTQNHNVLAVGYGKFKYSDNCEGLVCIWNVKNTKDPERLYHFKDPVTCVSFSPNRPHILAVSFYNGLVLLMDIISRTLMVKASNSHYPLYYPVWRVLWYPHDPLDSGQTLITCSENGRLFKYKKTKFFTSKKIMTVSRPHEGPPVQGVYRPRKCFSRKTTCRLNPSAEVLVLHPEDPLVYLVGTSEGCVYVCSVNHRYDYVDVFVAHSGPVYNIQFNPFCSKVFLTCGADFCVRIWAEGIFDPLMKLESGLSPVQDALWNPLHSTVIVSITGAHIEIWDIRRRISKPKSSTVSPSKSFNTVIQFSANKYNLCVGDSDGNVHVMALTEMPFSPMFQEEVLAQSIQNALISHPDMLKRLWTLGPPFVKSVKTYKDRLHNTFSNMFRDV</sequence>
<dbReference type="PANTHER" id="PTHR12442">
    <property type="entry name" value="DYNEIN INTERMEDIATE CHAIN"/>
    <property type="match status" value="1"/>
</dbReference>
<keyword evidence="3 12" id="KW-0853">WD repeat</keyword>
<feature type="region of interest" description="Disordered" evidence="13">
    <location>
        <begin position="1"/>
        <end position="54"/>
    </location>
</feature>
<dbReference type="Gene3D" id="2.130.10.10">
    <property type="entry name" value="YVTN repeat-like/Quinoprotein amine dehydrogenase"/>
    <property type="match status" value="2"/>
</dbReference>
<dbReference type="InterPro" id="IPR050687">
    <property type="entry name" value="Dynein_IC"/>
</dbReference>
<keyword evidence="2" id="KW-0963">Cytoplasm</keyword>
<feature type="compositionally biased region" description="Polar residues" evidence="13">
    <location>
        <begin position="9"/>
        <end position="22"/>
    </location>
</feature>
<comment type="subcellular location">
    <subcellularLocation>
        <location evidence="1">Cytoplasm</location>
        <location evidence="1">Cytoskeleton</location>
        <location evidence="1">Flagellum axoneme</location>
    </subcellularLocation>
    <subcellularLocation>
        <location evidence="9">Dynein axonemal particle</location>
    </subcellularLocation>
</comment>
<evidence type="ECO:0000256" key="1">
    <source>
        <dbReference type="ARBA" id="ARBA00004611"/>
    </source>
</evidence>
<feature type="repeat" description="WD" evidence="12">
    <location>
        <begin position="597"/>
        <end position="629"/>
    </location>
</feature>
<dbReference type="GO" id="GO:0045503">
    <property type="term" value="F:dynein light chain binding"/>
    <property type="evidence" value="ECO:0007669"/>
    <property type="project" value="TreeGrafter"/>
</dbReference>
<dbReference type="PANTHER" id="PTHR12442:SF12">
    <property type="entry name" value="DYNEIN AXONEMAL INTERMEDIATE CHAIN 4"/>
    <property type="match status" value="1"/>
</dbReference>
<evidence type="ECO:0000256" key="4">
    <source>
        <dbReference type="ARBA" id="ARBA00022737"/>
    </source>
</evidence>
<name>A0A1B6JS29_9HEMI</name>
<feature type="compositionally biased region" description="Basic and acidic residues" evidence="13">
    <location>
        <begin position="23"/>
        <end position="43"/>
    </location>
</feature>
<keyword evidence="7" id="KW-0206">Cytoskeleton</keyword>
<gene>
    <name evidence="14" type="ORF">g.26398</name>
</gene>
<keyword evidence="5" id="KW-0282">Flagellum</keyword>
<keyword evidence="6" id="KW-0969">Cilium</keyword>
<accession>A0A1B6JS29</accession>
<dbReference type="EMBL" id="GECU01005691">
    <property type="protein sequence ID" value="JAT02016.1"/>
    <property type="molecule type" value="Transcribed_RNA"/>
</dbReference>
<dbReference type="SMART" id="SM00320">
    <property type="entry name" value="WD40"/>
    <property type="match status" value="5"/>
</dbReference>
<evidence type="ECO:0000256" key="6">
    <source>
        <dbReference type="ARBA" id="ARBA00023069"/>
    </source>
</evidence>
<dbReference type="GO" id="GO:0120293">
    <property type="term" value="C:dynein axonemal particle"/>
    <property type="evidence" value="ECO:0007669"/>
    <property type="project" value="UniProtKB-SubCell"/>
</dbReference>
<protein>
    <recommendedName>
        <fullName evidence="10">Dynein axonemal intermediate chain 4</fullName>
    </recommendedName>
    <alternativeName>
        <fullName evidence="11">WD repeat-containing protein 78</fullName>
    </alternativeName>
</protein>
<evidence type="ECO:0000313" key="14">
    <source>
        <dbReference type="EMBL" id="JAT02016.1"/>
    </source>
</evidence>
<evidence type="ECO:0000256" key="3">
    <source>
        <dbReference type="ARBA" id="ARBA00022574"/>
    </source>
</evidence>
<evidence type="ECO:0000256" key="5">
    <source>
        <dbReference type="ARBA" id="ARBA00022846"/>
    </source>
</evidence>
<evidence type="ECO:0000256" key="7">
    <source>
        <dbReference type="ARBA" id="ARBA00023212"/>
    </source>
</evidence>
<organism evidence="14">
    <name type="scientific">Homalodisca liturata</name>
    <dbReference type="NCBI Taxonomy" id="320908"/>
    <lineage>
        <taxon>Eukaryota</taxon>
        <taxon>Metazoa</taxon>
        <taxon>Ecdysozoa</taxon>
        <taxon>Arthropoda</taxon>
        <taxon>Hexapoda</taxon>
        <taxon>Insecta</taxon>
        <taxon>Pterygota</taxon>
        <taxon>Neoptera</taxon>
        <taxon>Paraneoptera</taxon>
        <taxon>Hemiptera</taxon>
        <taxon>Auchenorrhyncha</taxon>
        <taxon>Membracoidea</taxon>
        <taxon>Cicadellidae</taxon>
        <taxon>Cicadellinae</taxon>
        <taxon>Proconiini</taxon>
        <taxon>Homalodisca</taxon>
    </lineage>
</organism>
<reference evidence="14" key="1">
    <citation type="submission" date="2015-11" db="EMBL/GenBank/DDBJ databases">
        <title>De novo transcriptome assembly of four potential Pierce s Disease insect vectors from Arizona vineyards.</title>
        <authorList>
            <person name="Tassone E.E."/>
        </authorList>
    </citation>
    <scope>NUCLEOTIDE SEQUENCE</scope>
</reference>
<evidence type="ECO:0000256" key="8">
    <source>
        <dbReference type="ARBA" id="ARBA00023273"/>
    </source>
</evidence>